<dbReference type="PANTHER" id="PTHR33198:SF19">
    <property type="entry name" value="CCHC-TYPE DOMAIN-CONTAINING PROTEIN"/>
    <property type="match status" value="1"/>
</dbReference>
<accession>A0ABQ9J0Q4</accession>
<sequence>MCEERAELPFTFYATAMHLLLEGFGSLGTSFENPMGWPRHRLSMPGDKGLGQAQGGLEEAAAGVQGGSQQTLYFSSSNIGKVPEYNSTEDFNLYLERLEQYFIANFIEEDRRVAVLLTVIGSQTYKILRDLCDPVLPKDKTFEDICVLLKRQFSPRISVFRKRIEFYEAKQNLTETINEWYARIKNLAIPCSFRSLLEEVLKDKFVTGLRRGKILDRLCEEEATKTMQELLEIAVKKEASAREQTEEVHKISFNETQKEKKRRGLNFLNEIPIDNYRVRLETRKDKILGMVKYYIENGSRNIVFKENESVFARDYRNPNKKGWKKGGNRGSISNEQNEIVNLNDENSLARNVEEPGKPGNNNLENNIIDSSKVVKGESLVQSESVEPKVESNVSLRPKRIIKKPVRLDL</sequence>
<evidence type="ECO:0000313" key="1">
    <source>
        <dbReference type="EMBL" id="KAJ8969836.1"/>
    </source>
</evidence>
<protein>
    <recommendedName>
        <fullName evidence="3">Retrotransposon gag domain-containing protein</fullName>
    </recommendedName>
</protein>
<comment type="caution">
    <text evidence="1">The sequence shown here is derived from an EMBL/GenBank/DDBJ whole genome shotgun (WGS) entry which is preliminary data.</text>
</comment>
<organism evidence="1 2">
    <name type="scientific">Molorchus minor</name>
    <dbReference type="NCBI Taxonomy" id="1323400"/>
    <lineage>
        <taxon>Eukaryota</taxon>
        <taxon>Metazoa</taxon>
        <taxon>Ecdysozoa</taxon>
        <taxon>Arthropoda</taxon>
        <taxon>Hexapoda</taxon>
        <taxon>Insecta</taxon>
        <taxon>Pterygota</taxon>
        <taxon>Neoptera</taxon>
        <taxon>Endopterygota</taxon>
        <taxon>Coleoptera</taxon>
        <taxon>Polyphaga</taxon>
        <taxon>Cucujiformia</taxon>
        <taxon>Chrysomeloidea</taxon>
        <taxon>Cerambycidae</taxon>
        <taxon>Lamiinae</taxon>
        <taxon>Monochamini</taxon>
        <taxon>Molorchus</taxon>
    </lineage>
</organism>
<name>A0ABQ9J0Q4_9CUCU</name>
<dbReference type="EMBL" id="JAPWTJ010001714">
    <property type="protein sequence ID" value="KAJ8969836.1"/>
    <property type="molecule type" value="Genomic_DNA"/>
</dbReference>
<keyword evidence="2" id="KW-1185">Reference proteome</keyword>
<evidence type="ECO:0000313" key="2">
    <source>
        <dbReference type="Proteomes" id="UP001162164"/>
    </source>
</evidence>
<dbReference type="Proteomes" id="UP001162164">
    <property type="component" value="Unassembled WGS sequence"/>
</dbReference>
<reference evidence="1" key="1">
    <citation type="journal article" date="2023" name="Insect Mol. Biol.">
        <title>Genome sequencing provides insights into the evolution of gene families encoding plant cell wall-degrading enzymes in longhorned beetles.</title>
        <authorList>
            <person name="Shin N.R."/>
            <person name="Okamura Y."/>
            <person name="Kirsch R."/>
            <person name="Pauchet Y."/>
        </authorList>
    </citation>
    <scope>NUCLEOTIDE SEQUENCE</scope>
    <source>
        <strain evidence="1">MMC_N1</strain>
    </source>
</reference>
<gene>
    <name evidence="1" type="ORF">NQ317_005286</name>
</gene>
<evidence type="ECO:0008006" key="3">
    <source>
        <dbReference type="Google" id="ProtNLM"/>
    </source>
</evidence>
<dbReference type="PANTHER" id="PTHR33198">
    <property type="entry name" value="ANK_REP_REGION DOMAIN-CONTAINING PROTEIN-RELATED"/>
    <property type="match status" value="1"/>
</dbReference>
<proteinExistence type="predicted"/>